<dbReference type="InterPro" id="IPR003439">
    <property type="entry name" value="ABC_transporter-like_ATP-bd"/>
</dbReference>
<dbReference type="InterPro" id="IPR024765">
    <property type="entry name" value="TOBE-like"/>
</dbReference>
<dbReference type="GO" id="GO:0005524">
    <property type="term" value="F:ATP binding"/>
    <property type="evidence" value="ECO:0007669"/>
    <property type="project" value="UniProtKB-KW"/>
</dbReference>
<dbReference type="PROSITE" id="PS50893">
    <property type="entry name" value="ABC_TRANSPORTER_2"/>
    <property type="match status" value="1"/>
</dbReference>
<dbReference type="InterPro" id="IPR003593">
    <property type="entry name" value="AAA+_ATPase"/>
</dbReference>
<dbReference type="InterPro" id="IPR008995">
    <property type="entry name" value="Mo/tungstate-bd_C_term_dom"/>
</dbReference>
<feature type="region of interest" description="Disordered" evidence="8">
    <location>
        <begin position="1"/>
        <end position="55"/>
    </location>
</feature>
<dbReference type="SUPFAM" id="SSF52540">
    <property type="entry name" value="P-loop containing nucleoside triphosphate hydrolases"/>
    <property type="match status" value="1"/>
</dbReference>
<dbReference type="CDD" id="cd03296">
    <property type="entry name" value="ABC_CysA_sulfate_importer"/>
    <property type="match status" value="1"/>
</dbReference>
<reference evidence="10 11" key="1">
    <citation type="submission" date="2019-08" db="EMBL/GenBank/DDBJ databases">
        <title>Deep-cultivation of Planctomycetes and their phenomic and genomic characterization uncovers novel biology.</title>
        <authorList>
            <person name="Wiegand S."/>
            <person name="Jogler M."/>
            <person name="Boedeker C."/>
            <person name="Pinto D."/>
            <person name="Vollmers J."/>
            <person name="Rivas-Marin E."/>
            <person name="Kohn T."/>
            <person name="Peeters S.H."/>
            <person name="Heuer A."/>
            <person name="Rast P."/>
            <person name="Oberbeckmann S."/>
            <person name="Bunk B."/>
            <person name="Jeske O."/>
            <person name="Meyerdierks A."/>
            <person name="Storesund J.E."/>
            <person name="Kallscheuer N."/>
            <person name="Luecker S."/>
            <person name="Lage O.M."/>
            <person name="Pohl T."/>
            <person name="Merkel B.J."/>
            <person name="Hornburger P."/>
            <person name="Mueller R.-W."/>
            <person name="Bruemmer F."/>
            <person name="Labrenz M."/>
            <person name="Spormann A.M."/>
            <person name="Op den Camp H."/>
            <person name="Overmann J."/>
            <person name="Amann R."/>
            <person name="Jetten M.S.M."/>
            <person name="Mascher T."/>
            <person name="Medema M.H."/>
            <person name="Devos D.P."/>
            <person name="Kaster A.-K."/>
            <person name="Ovreas L."/>
            <person name="Rohde M."/>
            <person name="Galperin M.Y."/>
            <person name="Jogler C."/>
        </authorList>
    </citation>
    <scope>NUCLEOTIDE SEQUENCE [LARGE SCALE GENOMIC DNA]</scope>
    <source>
        <strain evidence="10 11">OJF2</strain>
    </source>
</reference>
<feature type="domain" description="ABC transporter" evidence="9">
    <location>
        <begin position="61"/>
        <end position="291"/>
    </location>
</feature>
<dbReference type="EMBL" id="CP042997">
    <property type="protein sequence ID" value="QEH31865.1"/>
    <property type="molecule type" value="Genomic_DNA"/>
</dbReference>
<dbReference type="FunFam" id="3.40.50.300:FF:000425">
    <property type="entry name" value="Probable ABC transporter, ATP-binding subunit"/>
    <property type="match status" value="1"/>
</dbReference>
<evidence type="ECO:0000256" key="6">
    <source>
        <dbReference type="ARBA" id="ARBA00023032"/>
    </source>
</evidence>
<dbReference type="GO" id="GO:0015697">
    <property type="term" value="P:quaternary ammonium group transport"/>
    <property type="evidence" value="ECO:0007669"/>
    <property type="project" value="UniProtKB-ARBA"/>
</dbReference>
<feature type="compositionally biased region" description="Low complexity" evidence="8">
    <location>
        <begin position="7"/>
        <end position="26"/>
    </location>
</feature>
<keyword evidence="2" id="KW-1003">Cell membrane</keyword>
<evidence type="ECO:0000256" key="7">
    <source>
        <dbReference type="ARBA" id="ARBA00023136"/>
    </source>
</evidence>
<keyword evidence="6" id="KW-0764">Sulfate transport</keyword>
<accession>A0A5B9VVQ5</accession>
<dbReference type="InterPro" id="IPR050093">
    <property type="entry name" value="ABC_SmlMolc_Importer"/>
</dbReference>
<name>A0A5B9VVQ5_9BACT</name>
<dbReference type="Proteomes" id="UP000324233">
    <property type="component" value="Chromosome"/>
</dbReference>
<evidence type="ECO:0000313" key="10">
    <source>
        <dbReference type="EMBL" id="QEH31865.1"/>
    </source>
</evidence>
<keyword evidence="3" id="KW-0547">Nucleotide-binding</keyword>
<dbReference type="InterPro" id="IPR017871">
    <property type="entry name" value="ABC_transporter-like_CS"/>
</dbReference>
<evidence type="ECO:0000256" key="1">
    <source>
        <dbReference type="ARBA" id="ARBA00022448"/>
    </source>
</evidence>
<keyword evidence="5" id="KW-1278">Translocase</keyword>
<organism evidence="10 11">
    <name type="scientific">Aquisphaera giovannonii</name>
    <dbReference type="NCBI Taxonomy" id="406548"/>
    <lineage>
        <taxon>Bacteria</taxon>
        <taxon>Pseudomonadati</taxon>
        <taxon>Planctomycetota</taxon>
        <taxon>Planctomycetia</taxon>
        <taxon>Isosphaerales</taxon>
        <taxon>Isosphaeraceae</taxon>
        <taxon>Aquisphaera</taxon>
    </lineage>
</organism>
<evidence type="ECO:0000313" key="11">
    <source>
        <dbReference type="Proteomes" id="UP000324233"/>
    </source>
</evidence>
<keyword evidence="4 10" id="KW-0067">ATP-binding</keyword>
<dbReference type="GO" id="GO:0043190">
    <property type="term" value="C:ATP-binding cassette (ABC) transporter complex"/>
    <property type="evidence" value="ECO:0007669"/>
    <property type="project" value="InterPro"/>
</dbReference>
<dbReference type="KEGG" id="agv:OJF2_03320"/>
<dbReference type="InterPro" id="IPR027417">
    <property type="entry name" value="P-loop_NTPase"/>
</dbReference>
<dbReference type="Pfam" id="PF00005">
    <property type="entry name" value="ABC_tran"/>
    <property type="match status" value="1"/>
</dbReference>
<sequence>MIGAKPTVSTTTATATTTRGRSAARTPHVRPTAWEPRPARGPAPATIPTEPTSQKETAVAIEVRNLSKRYGTFQAVKDVSFEVPAGQLVALLGPSGSGKSTILRMIAGLETADTGSVVLTGEDATKIPVQERGVGFVFQHYALFRHMTVRDNIAFGLKVRKVPKADVKARVDELLELVQLTGYSRRLPSQLSGGQRQRVALARALAPRPKVLLLDEPFGALDAKVRDELRAWLRKLHDEVHVTSLFVTHDQREAFEVSDQLVVLNEGRVQQVGTPQELYERPNSPFVAQFLGQVNILPLRTIAPHAAAPSTSPGDPLLQAGADAAADAQIYVRPHDLEIHRERNGRPAWRAVVNRVTHLGGAARLDLTVDDAMAIQLELPSERLAMLNLRAGDAVYVVPRVANIFDPKSRTFLPVGGGTDAAL</sequence>
<keyword evidence="1" id="KW-0813">Transport</keyword>
<evidence type="ECO:0000256" key="5">
    <source>
        <dbReference type="ARBA" id="ARBA00022967"/>
    </source>
</evidence>
<keyword evidence="7" id="KW-0472">Membrane</keyword>
<dbReference type="SMART" id="SM00382">
    <property type="entry name" value="AAA"/>
    <property type="match status" value="1"/>
</dbReference>
<dbReference type="GO" id="GO:0016887">
    <property type="term" value="F:ATP hydrolysis activity"/>
    <property type="evidence" value="ECO:0007669"/>
    <property type="project" value="InterPro"/>
</dbReference>
<keyword evidence="11" id="KW-1185">Reference proteome</keyword>
<dbReference type="PROSITE" id="PS00211">
    <property type="entry name" value="ABC_TRANSPORTER_1"/>
    <property type="match status" value="1"/>
</dbReference>
<proteinExistence type="predicted"/>
<evidence type="ECO:0000256" key="2">
    <source>
        <dbReference type="ARBA" id="ARBA00022475"/>
    </source>
</evidence>
<dbReference type="SUPFAM" id="SSF50331">
    <property type="entry name" value="MOP-like"/>
    <property type="match status" value="1"/>
</dbReference>
<dbReference type="NCBIfam" id="TIGR00968">
    <property type="entry name" value="3a0106s01"/>
    <property type="match status" value="1"/>
</dbReference>
<dbReference type="PANTHER" id="PTHR42781">
    <property type="entry name" value="SPERMIDINE/PUTRESCINE IMPORT ATP-BINDING PROTEIN POTA"/>
    <property type="match status" value="1"/>
</dbReference>
<gene>
    <name evidence="10" type="primary">cysA</name>
    <name evidence="10" type="ORF">OJF2_03320</name>
</gene>
<protein>
    <submittedName>
        <fullName evidence="10">Sulfate/thiosulfate import ATP-binding protein CysA</fullName>
    </submittedName>
</protein>
<dbReference type="Gene3D" id="3.40.50.300">
    <property type="entry name" value="P-loop containing nucleotide triphosphate hydrolases"/>
    <property type="match status" value="1"/>
</dbReference>
<evidence type="ECO:0000256" key="3">
    <source>
        <dbReference type="ARBA" id="ARBA00022741"/>
    </source>
</evidence>
<evidence type="ECO:0000259" key="9">
    <source>
        <dbReference type="PROSITE" id="PS50893"/>
    </source>
</evidence>
<evidence type="ECO:0000256" key="4">
    <source>
        <dbReference type="ARBA" id="ARBA00022840"/>
    </source>
</evidence>
<dbReference type="PANTHER" id="PTHR42781:SF4">
    <property type="entry name" value="SPERMIDINE_PUTRESCINE IMPORT ATP-BINDING PROTEIN POTA"/>
    <property type="match status" value="1"/>
</dbReference>
<evidence type="ECO:0000256" key="8">
    <source>
        <dbReference type="SAM" id="MobiDB-lite"/>
    </source>
</evidence>
<dbReference type="GO" id="GO:0015419">
    <property type="term" value="F:ABC-type sulfate transporter activity"/>
    <property type="evidence" value="ECO:0007669"/>
    <property type="project" value="InterPro"/>
</dbReference>
<dbReference type="InterPro" id="IPR005666">
    <property type="entry name" value="Sulph_transpt1"/>
</dbReference>
<dbReference type="AlphaFoldDB" id="A0A5B9VVQ5"/>
<dbReference type="Pfam" id="PF12857">
    <property type="entry name" value="TOBE_3"/>
    <property type="match status" value="1"/>
</dbReference>